<name>A0ABT0PQ53_9FLAO</name>
<sequence length="349" mass="39156">MRKTTLDKLPTQGIYTSTAIKNNPMNQPTAYLNKVCKLTSLLIFLVLCAVYEGTAQQDPQYTQYMYNTQVINPAYVGSRETLSFGVLGRSQWLNLEGAPQTGTFTVNLPVGFYDNMGVGLSIVHDQIGPASESNVVMDFAYAIHLSRNAVSKLSFGLKAGIDYLDINYQKLNIFDPNDPYFGSNVDGKIQPQIGSGLYFNSERFYVGLSVPNFLNVQNFDKNSLQDQDLENVAINRLHYFLISGYVFELNPNLKFKPATMMKVVSGAPLQWDMSANFMLNEKFVFGASYRWNASISGLLGFQISDTVFTGIGYDYQSTAIEDYSDGSYEAMLRIDVFNRAERIVAPRFF</sequence>
<reference evidence="1 2" key="1">
    <citation type="submission" date="2022-05" db="EMBL/GenBank/DDBJ databases">
        <authorList>
            <person name="Park J.-S."/>
        </authorList>
    </citation>
    <scope>NUCLEOTIDE SEQUENCE [LARGE SCALE GENOMIC DNA]</scope>
    <source>
        <strain evidence="1 2">2012CJ35-5</strain>
    </source>
</reference>
<evidence type="ECO:0000313" key="2">
    <source>
        <dbReference type="Proteomes" id="UP001203607"/>
    </source>
</evidence>
<proteinExistence type="predicted"/>
<organism evidence="1 2">
    <name type="scientific">Flagellimonas spongiicola</name>
    <dbReference type="NCBI Taxonomy" id="2942208"/>
    <lineage>
        <taxon>Bacteria</taxon>
        <taxon>Pseudomonadati</taxon>
        <taxon>Bacteroidota</taxon>
        <taxon>Flavobacteriia</taxon>
        <taxon>Flavobacteriales</taxon>
        <taxon>Flavobacteriaceae</taxon>
        <taxon>Flagellimonas</taxon>
    </lineage>
</organism>
<dbReference type="Pfam" id="PF11751">
    <property type="entry name" value="PorP_SprF"/>
    <property type="match status" value="1"/>
</dbReference>
<comment type="caution">
    <text evidence="1">The sequence shown here is derived from an EMBL/GenBank/DDBJ whole genome shotgun (WGS) entry which is preliminary data.</text>
</comment>
<dbReference type="NCBIfam" id="TIGR03519">
    <property type="entry name" value="T9SS_PorP_fam"/>
    <property type="match status" value="1"/>
</dbReference>
<dbReference type="RefSeq" id="WP_249656697.1">
    <property type="nucleotide sequence ID" value="NZ_JAMFMA010000001.1"/>
</dbReference>
<evidence type="ECO:0000313" key="1">
    <source>
        <dbReference type="EMBL" id="MCL6273524.1"/>
    </source>
</evidence>
<dbReference type="EMBL" id="JAMFMA010000001">
    <property type="protein sequence ID" value="MCL6273524.1"/>
    <property type="molecule type" value="Genomic_DNA"/>
</dbReference>
<dbReference type="Proteomes" id="UP001203607">
    <property type="component" value="Unassembled WGS sequence"/>
</dbReference>
<gene>
    <name evidence="1" type="ORF">M3P19_05850</name>
</gene>
<dbReference type="InterPro" id="IPR019861">
    <property type="entry name" value="PorP/SprF_Bacteroidetes"/>
</dbReference>
<protein>
    <submittedName>
        <fullName evidence="1">Type IX secretion system membrane protein PorP/SprF</fullName>
    </submittedName>
</protein>
<accession>A0ABT0PQ53</accession>
<keyword evidence="2" id="KW-1185">Reference proteome</keyword>